<sequence length="49" mass="5705">MSFLILVNYRIFSINSPLPRIIPNYRSTPQVETIIPLLQVLSITRSNFK</sequence>
<reference evidence="1" key="1">
    <citation type="submission" date="2023-11" db="EMBL/GenBank/DDBJ databases">
        <authorList>
            <person name="Poullet M."/>
        </authorList>
    </citation>
    <scope>NUCLEOTIDE SEQUENCE</scope>
    <source>
        <strain evidence="1">E1834</strain>
    </source>
</reference>
<accession>A0ACB0YTJ7</accession>
<evidence type="ECO:0000313" key="2">
    <source>
        <dbReference type="Proteomes" id="UP001497535"/>
    </source>
</evidence>
<keyword evidence="2" id="KW-1185">Reference proteome</keyword>
<organism evidence="1 2">
    <name type="scientific">Meloidogyne enterolobii</name>
    <name type="common">Root-knot nematode worm</name>
    <name type="synonym">Meloidogyne mayaguensis</name>
    <dbReference type="NCBI Taxonomy" id="390850"/>
    <lineage>
        <taxon>Eukaryota</taxon>
        <taxon>Metazoa</taxon>
        <taxon>Ecdysozoa</taxon>
        <taxon>Nematoda</taxon>
        <taxon>Chromadorea</taxon>
        <taxon>Rhabditida</taxon>
        <taxon>Tylenchina</taxon>
        <taxon>Tylenchomorpha</taxon>
        <taxon>Tylenchoidea</taxon>
        <taxon>Meloidogynidae</taxon>
        <taxon>Meloidogyninae</taxon>
        <taxon>Meloidogyne</taxon>
    </lineage>
</organism>
<dbReference type="EMBL" id="CAVMJV010000018">
    <property type="protein sequence ID" value="CAK5062372.1"/>
    <property type="molecule type" value="Genomic_DNA"/>
</dbReference>
<dbReference type="Proteomes" id="UP001497535">
    <property type="component" value="Unassembled WGS sequence"/>
</dbReference>
<protein>
    <submittedName>
        <fullName evidence="1">Uncharacterized protein</fullName>
    </submittedName>
</protein>
<gene>
    <name evidence="1" type="ORF">MENTE1834_LOCUS16483</name>
</gene>
<proteinExistence type="predicted"/>
<evidence type="ECO:0000313" key="1">
    <source>
        <dbReference type="EMBL" id="CAK5062372.1"/>
    </source>
</evidence>
<comment type="caution">
    <text evidence="1">The sequence shown here is derived from an EMBL/GenBank/DDBJ whole genome shotgun (WGS) entry which is preliminary data.</text>
</comment>
<name>A0ACB0YTJ7_MELEN</name>